<dbReference type="SUPFAM" id="SSF52777">
    <property type="entry name" value="CoA-dependent acyltransferases"/>
    <property type="match status" value="1"/>
</dbReference>
<feature type="non-terminal residue" evidence="1">
    <location>
        <position position="1"/>
    </location>
</feature>
<evidence type="ECO:0000313" key="1">
    <source>
        <dbReference type="EMBL" id="EGH35161.1"/>
    </source>
</evidence>
<dbReference type="HOGENOM" id="CLU_3037225_0_0_6"/>
<name>F3FY69_PSESX</name>
<comment type="caution">
    <text evidence="1">The sequence shown here is derived from an EMBL/GenBank/DDBJ whole genome shotgun (WGS) entry which is preliminary data.</text>
</comment>
<dbReference type="EMBL" id="AEAH01003309">
    <property type="protein sequence ID" value="EGH35161.1"/>
    <property type="molecule type" value="Genomic_DNA"/>
</dbReference>
<evidence type="ECO:0000313" key="2">
    <source>
        <dbReference type="Proteomes" id="UP000004471"/>
    </source>
</evidence>
<protein>
    <submittedName>
        <fullName evidence="1">Amino acid adenylation</fullName>
    </submittedName>
</protein>
<dbReference type="Gene3D" id="3.30.559.10">
    <property type="entry name" value="Chloramphenicol acetyltransferase-like domain"/>
    <property type="match status" value="1"/>
</dbReference>
<sequence length="55" mass="5989">GGAANVQDIYALAPLQEGIFYHHLTATEGDPYLQHALFGFDSLKRLQQFAAALQA</sequence>
<organism evidence="1 2">
    <name type="scientific">Pseudomonas syringae pv. japonica str. M301072</name>
    <dbReference type="NCBI Taxonomy" id="629262"/>
    <lineage>
        <taxon>Bacteria</taxon>
        <taxon>Pseudomonadati</taxon>
        <taxon>Pseudomonadota</taxon>
        <taxon>Gammaproteobacteria</taxon>
        <taxon>Pseudomonadales</taxon>
        <taxon>Pseudomonadaceae</taxon>
        <taxon>Pseudomonas</taxon>
        <taxon>Pseudomonas syringae</taxon>
    </lineage>
</organism>
<gene>
    <name evidence="1" type="ORF">PSYJA_41677</name>
</gene>
<accession>F3FY69</accession>
<dbReference type="InterPro" id="IPR023213">
    <property type="entry name" value="CAT-like_dom_sf"/>
</dbReference>
<dbReference type="Proteomes" id="UP000004471">
    <property type="component" value="Unassembled WGS sequence"/>
</dbReference>
<feature type="non-terminal residue" evidence="1">
    <location>
        <position position="55"/>
    </location>
</feature>
<reference evidence="1 2" key="1">
    <citation type="journal article" date="2011" name="PLoS Pathog.">
        <title>Dynamic evolution of pathogenicity revealed by sequencing and comparative genomics of 19 Pseudomonas syringae isolates.</title>
        <authorList>
            <person name="Baltrus D.A."/>
            <person name="Nishimura M.T."/>
            <person name="Romanchuk A."/>
            <person name="Chang J.H."/>
            <person name="Mukhtar M.S."/>
            <person name="Cherkis K."/>
            <person name="Roach J."/>
            <person name="Grant S.R."/>
            <person name="Jones C.D."/>
            <person name="Dangl J.L."/>
        </authorList>
    </citation>
    <scope>NUCLEOTIDE SEQUENCE [LARGE SCALE GENOMIC DNA]</scope>
    <source>
        <strain evidence="2">M301072PT</strain>
    </source>
</reference>
<dbReference type="AlphaFoldDB" id="F3FY69"/>
<proteinExistence type="predicted"/>